<feature type="compositionally biased region" description="Low complexity" evidence="1">
    <location>
        <begin position="161"/>
        <end position="174"/>
    </location>
</feature>
<sequence>MLTRCVQRVYTVAAHACNRRAAPRRDDCAKLSRSSPGATRKARAACATCDATQLPPKTALNGRLAAPPFGRATSGKSKEGAAPPPAAGRVGIHPAARCGCRLALPTSSSGAPGHEDAPSVSACRLGTFSPSPPARDSRHARRKRRASRDRRTHPSRPVRCASRASGPGAGAARASPPPWSAPLALVAAAPAASVRIPRRLPRPSCPRQSASARPGGAHPPRQPLRVCHVGCFPRSLLGAPSWHEGGLGKTGTMKLSPLPWPQVQAK</sequence>
<feature type="region of interest" description="Disordered" evidence="1">
    <location>
        <begin position="58"/>
        <end position="90"/>
    </location>
</feature>
<evidence type="ECO:0000256" key="1">
    <source>
        <dbReference type="SAM" id="MobiDB-lite"/>
    </source>
</evidence>
<reference evidence="2" key="1">
    <citation type="submission" date="2016-10" db="EMBL/GenBank/DDBJ databases">
        <title>Sequence of Gallionella enrichment culture.</title>
        <authorList>
            <person name="Poehlein A."/>
            <person name="Muehling M."/>
            <person name="Daniel R."/>
        </authorList>
    </citation>
    <scope>NUCLEOTIDE SEQUENCE</scope>
</reference>
<accession>A0A1J5RVN3</accession>
<protein>
    <submittedName>
        <fullName evidence="2">Uncharacterized protein</fullName>
    </submittedName>
</protein>
<feature type="region of interest" description="Disordered" evidence="1">
    <location>
        <begin position="198"/>
        <end position="221"/>
    </location>
</feature>
<organism evidence="2">
    <name type="scientific">mine drainage metagenome</name>
    <dbReference type="NCBI Taxonomy" id="410659"/>
    <lineage>
        <taxon>unclassified sequences</taxon>
        <taxon>metagenomes</taxon>
        <taxon>ecological metagenomes</taxon>
    </lineage>
</organism>
<proteinExistence type="predicted"/>
<comment type="caution">
    <text evidence="2">The sequence shown here is derived from an EMBL/GenBank/DDBJ whole genome shotgun (WGS) entry which is preliminary data.</text>
</comment>
<dbReference type="EMBL" id="MLJW01000205">
    <property type="protein sequence ID" value="OIQ93539.1"/>
    <property type="molecule type" value="Genomic_DNA"/>
</dbReference>
<dbReference type="AlphaFoldDB" id="A0A1J5RVN3"/>
<evidence type="ECO:0000313" key="2">
    <source>
        <dbReference type="EMBL" id="OIQ93539.1"/>
    </source>
</evidence>
<gene>
    <name evidence="2" type="ORF">GALL_244990</name>
</gene>
<feature type="region of interest" description="Disordered" evidence="1">
    <location>
        <begin position="107"/>
        <end position="178"/>
    </location>
</feature>
<feature type="compositionally biased region" description="Basic residues" evidence="1">
    <location>
        <begin position="138"/>
        <end position="156"/>
    </location>
</feature>
<name>A0A1J5RVN3_9ZZZZ</name>